<dbReference type="Proteomes" id="UP000321769">
    <property type="component" value="Unassembled WGS sequence"/>
</dbReference>
<feature type="transmembrane region" description="Helical" evidence="1">
    <location>
        <begin position="12"/>
        <end position="33"/>
    </location>
</feature>
<keyword evidence="3" id="KW-1185">Reference proteome</keyword>
<evidence type="ECO:0000313" key="2">
    <source>
        <dbReference type="EMBL" id="GEO89597.1"/>
    </source>
</evidence>
<dbReference type="EMBL" id="BJZQ01000008">
    <property type="protein sequence ID" value="GEO89597.1"/>
    <property type="molecule type" value="Genomic_DNA"/>
</dbReference>
<evidence type="ECO:0008006" key="4">
    <source>
        <dbReference type="Google" id="ProtNLM"/>
    </source>
</evidence>
<name>A0A512HVX4_9ACTN</name>
<feature type="transmembrane region" description="Helical" evidence="1">
    <location>
        <begin position="53"/>
        <end position="73"/>
    </location>
</feature>
<dbReference type="InterPro" id="IPR013879">
    <property type="entry name" value="DUF1761"/>
</dbReference>
<reference evidence="2 3" key="1">
    <citation type="submission" date="2019-07" db="EMBL/GenBank/DDBJ databases">
        <title>Whole genome shotgun sequence of Aeromicrobium flavum NBRC 107625.</title>
        <authorList>
            <person name="Hosoyama A."/>
            <person name="Uohara A."/>
            <person name="Ohji S."/>
            <person name="Ichikawa N."/>
        </authorList>
    </citation>
    <scope>NUCLEOTIDE SEQUENCE [LARGE SCALE GENOMIC DNA]</scope>
    <source>
        <strain evidence="2 3">NBRC 107625</strain>
    </source>
</reference>
<keyword evidence="1" id="KW-1133">Transmembrane helix</keyword>
<feature type="transmembrane region" description="Helical" evidence="1">
    <location>
        <begin position="85"/>
        <end position="105"/>
    </location>
</feature>
<feature type="transmembrane region" description="Helical" evidence="1">
    <location>
        <begin position="117"/>
        <end position="137"/>
    </location>
</feature>
<organism evidence="2 3">
    <name type="scientific">Aeromicrobium flavum</name>
    <dbReference type="NCBI Taxonomy" id="416568"/>
    <lineage>
        <taxon>Bacteria</taxon>
        <taxon>Bacillati</taxon>
        <taxon>Actinomycetota</taxon>
        <taxon>Actinomycetes</taxon>
        <taxon>Propionibacteriales</taxon>
        <taxon>Nocardioidaceae</taxon>
        <taxon>Aeromicrobium</taxon>
    </lineage>
</organism>
<dbReference type="OrthoDB" id="2623652at2"/>
<accession>A0A512HVX4</accession>
<gene>
    <name evidence="2" type="ORF">AFL01nite_19240</name>
</gene>
<protein>
    <recommendedName>
        <fullName evidence="4">DUF1761 domain-containing protein</fullName>
    </recommendedName>
</protein>
<evidence type="ECO:0000256" key="1">
    <source>
        <dbReference type="SAM" id="Phobius"/>
    </source>
</evidence>
<dbReference type="RefSeq" id="WP_146827470.1">
    <property type="nucleotide sequence ID" value="NZ_BAAAYQ010000001.1"/>
</dbReference>
<evidence type="ECO:0000313" key="3">
    <source>
        <dbReference type="Proteomes" id="UP000321769"/>
    </source>
</evidence>
<comment type="caution">
    <text evidence="2">The sequence shown here is derived from an EMBL/GenBank/DDBJ whole genome shotgun (WGS) entry which is preliminary data.</text>
</comment>
<keyword evidence="1" id="KW-0812">Transmembrane</keyword>
<sequence length="138" mass="14149">MFTVLGDINWIAVAIAAVASIVLAGVWFAVVIAKPYAVSLGREGQEAPPATAVSAAGPVVCQLVTLLTSAVLIEALDITRIADAIAFGLVVGVGYLTAMAFQIAINPNVPRPVLYGAINAPFFIGTSVLSAVILVAMR</sequence>
<keyword evidence="1" id="KW-0472">Membrane</keyword>
<dbReference type="Pfam" id="PF08570">
    <property type="entry name" value="DUF1761"/>
    <property type="match status" value="1"/>
</dbReference>
<proteinExistence type="predicted"/>
<dbReference type="AlphaFoldDB" id="A0A512HVX4"/>